<dbReference type="EMBL" id="JBFOLJ010000006">
    <property type="protein sequence ID" value="KAL2528058.1"/>
    <property type="molecule type" value="Genomic_DNA"/>
</dbReference>
<evidence type="ECO:0000313" key="1">
    <source>
        <dbReference type="EMBL" id="KAL2528058.1"/>
    </source>
</evidence>
<reference evidence="2" key="1">
    <citation type="submission" date="2024-07" db="EMBL/GenBank/DDBJ databases">
        <title>Two chromosome-level genome assemblies of Korean endemic species Abeliophyllum distichum and Forsythia ovata (Oleaceae).</title>
        <authorList>
            <person name="Jang H."/>
        </authorList>
    </citation>
    <scope>NUCLEOTIDE SEQUENCE [LARGE SCALE GENOMIC DNA]</scope>
</reference>
<gene>
    <name evidence="1" type="ORF">Fot_20659</name>
</gene>
<protein>
    <submittedName>
        <fullName evidence="1">Uncharacterized protein</fullName>
    </submittedName>
</protein>
<sequence length="142" mass="16521">MDLDLVDIMKVMKAFRSDGDLAKVFMSLTNTTIMRALVFEQLGRIRLHCRRLHFLYVFLLSENSMASTFSLVKEVNSTKKNWALRVLVVRAYETSSRDNPDEKSTLEFVFQDMKVMGRDILRSKEVSNKQTYLMDIVVQDAE</sequence>
<keyword evidence="2" id="KW-1185">Reference proteome</keyword>
<comment type="caution">
    <text evidence="1">The sequence shown here is derived from an EMBL/GenBank/DDBJ whole genome shotgun (WGS) entry which is preliminary data.</text>
</comment>
<organism evidence="1 2">
    <name type="scientific">Forsythia ovata</name>
    <dbReference type="NCBI Taxonomy" id="205694"/>
    <lineage>
        <taxon>Eukaryota</taxon>
        <taxon>Viridiplantae</taxon>
        <taxon>Streptophyta</taxon>
        <taxon>Embryophyta</taxon>
        <taxon>Tracheophyta</taxon>
        <taxon>Spermatophyta</taxon>
        <taxon>Magnoliopsida</taxon>
        <taxon>eudicotyledons</taxon>
        <taxon>Gunneridae</taxon>
        <taxon>Pentapetalae</taxon>
        <taxon>asterids</taxon>
        <taxon>lamiids</taxon>
        <taxon>Lamiales</taxon>
        <taxon>Oleaceae</taxon>
        <taxon>Forsythieae</taxon>
        <taxon>Forsythia</taxon>
    </lineage>
</organism>
<proteinExistence type="predicted"/>
<name>A0ABD1USM0_9LAMI</name>
<dbReference type="Proteomes" id="UP001604277">
    <property type="component" value="Unassembled WGS sequence"/>
</dbReference>
<evidence type="ECO:0000313" key="2">
    <source>
        <dbReference type="Proteomes" id="UP001604277"/>
    </source>
</evidence>
<dbReference type="AlphaFoldDB" id="A0ABD1USM0"/>
<accession>A0ABD1USM0</accession>